<reference evidence="1" key="1">
    <citation type="submission" date="2021-02" db="EMBL/GenBank/DDBJ databases">
        <authorList>
            <person name="Nowell W R."/>
        </authorList>
    </citation>
    <scope>NUCLEOTIDE SEQUENCE</scope>
</reference>
<keyword evidence="2" id="KW-1185">Reference proteome</keyword>
<accession>A0A820DU07</accession>
<organism evidence="1 2">
    <name type="scientific">Rotaria magnacalcarata</name>
    <dbReference type="NCBI Taxonomy" id="392030"/>
    <lineage>
        <taxon>Eukaryota</taxon>
        <taxon>Metazoa</taxon>
        <taxon>Spiralia</taxon>
        <taxon>Gnathifera</taxon>
        <taxon>Rotifera</taxon>
        <taxon>Eurotatoria</taxon>
        <taxon>Bdelloidea</taxon>
        <taxon>Philodinida</taxon>
        <taxon>Philodinidae</taxon>
        <taxon>Rotaria</taxon>
    </lineage>
</organism>
<gene>
    <name evidence="1" type="ORF">OVN521_LOCUS28274</name>
</gene>
<dbReference type="AlphaFoldDB" id="A0A820DU07"/>
<dbReference type="Proteomes" id="UP000663866">
    <property type="component" value="Unassembled WGS sequence"/>
</dbReference>
<protein>
    <submittedName>
        <fullName evidence="1">Uncharacterized protein</fullName>
    </submittedName>
</protein>
<proteinExistence type="predicted"/>
<name>A0A820DU07_9BILA</name>
<sequence length="28" mass="3283">FVIQNVYFSYNGKYYHQVRGGTMGSPLR</sequence>
<evidence type="ECO:0000313" key="2">
    <source>
        <dbReference type="Proteomes" id="UP000663866"/>
    </source>
</evidence>
<dbReference type="EMBL" id="CAJOBG010008156">
    <property type="protein sequence ID" value="CAF4236520.1"/>
    <property type="molecule type" value="Genomic_DNA"/>
</dbReference>
<evidence type="ECO:0000313" key="1">
    <source>
        <dbReference type="EMBL" id="CAF4236520.1"/>
    </source>
</evidence>
<comment type="caution">
    <text evidence="1">The sequence shown here is derived from an EMBL/GenBank/DDBJ whole genome shotgun (WGS) entry which is preliminary data.</text>
</comment>
<feature type="non-terminal residue" evidence="1">
    <location>
        <position position="1"/>
    </location>
</feature>